<evidence type="ECO:0000256" key="1">
    <source>
        <dbReference type="ARBA" id="ARBA00009437"/>
    </source>
</evidence>
<evidence type="ECO:0000313" key="6">
    <source>
        <dbReference type="Proteomes" id="UP000217763"/>
    </source>
</evidence>
<dbReference type="InterPro" id="IPR036388">
    <property type="entry name" value="WH-like_DNA-bd_sf"/>
</dbReference>
<protein>
    <submittedName>
        <fullName evidence="5">LysR family transcriptional regulator</fullName>
    </submittedName>
</protein>
<evidence type="ECO:0000256" key="2">
    <source>
        <dbReference type="ARBA" id="ARBA00023015"/>
    </source>
</evidence>
<evidence type="ECO:0000256" key="3">
    <source>
        <dbReference type="ARBA" id="ARBA00023125"/>
    </source>
</evidence>
<dbReference type="Pfam" id="PF03466">
    <property type="entry name" value="LysR_substrate"/>
    <property type="match status" value="1"/>
</dbReference>
<accession>A0A231MWE0</accession>
<dbReference type="GO" id="GO:0043565">
    <property type="term" value="F:sequence-specific DNA binding"/>
    <property type="evidence" value="ECO:0007669"/>
    <property type="project" value="TreeGrafter"/>
</dbReference>
<dbReference type="AlphaFoldDB" id="A0A231MWE0"/>
<keyword evidence="6" id="KW-1185">Reference proteome</keyword>
<dbReference type="Pfam" id="PF00126">
    <property type="entry name" value="HTH_1"/>
    <property type="match status" value="1"/>
</dbReference>
<dbReference type="PANTHER" id="PTHR30537">
    <property type="entry name" value="HTH-TYPE TRANSCRIPTIONAL REGULATOR"/>
    <property type="match status" value="1"/>
</dbReference>
<dbReference type="GO" id="GO:0003700">
    <property type="term" value="F:DNA-binding transcription factor activity"/>
    <property type="evidence" value="ECO:0007669"/>
    <property type="project" value="InterPro"/>
</dbReference>
<keyword evidence="3" id="KW-0238">DNA-binding</keyword>
<dbReference type="InterPro" id="IPR005119">
    <property type="entry name" value="LysR_subst-bd"/>
</dbReference>
<proteinExistence type="inferred from homology"/>
<dbReference type="Proteomes" id="UP000217763">
    <property type="component" value="Chromosome"/>
</dbReference>
<evidence type="ECO:0000256" key="4">
    <source>
        <dbReference type="ARBA" id="ARBA00023163"/>
    </source>
</evidence>
<dbReference type="InterPro" id="IPR036390">
    <property type="entry name" value="WH_DNA-bd_sf"/>
</dbReference>
<dbReference type="PANTHER" id="PTHR30537:SF66">
    <property type="entry name" value="IRON-REGULATED VIRULENCE REGULATORY PROTEIN IRGB"/>
    <property type="match status" value="1"/>
</dbReference>
<gene>
    <name evidence="5" type="ORF">AN401_17245</name>
</gene>
<dbReference type="RefSeq" id="WP_094040677.1">
    <property type="nucleotide sequence ID" value="NZ_CP012621.1"/>
</dbReference>
<dbReference type="GO" id="GO:0006351">
    <property type="term" value="P:DNA-templated transcription"/>
    <property type="evidence" value="ECO:0007669"/>
    <property type="project" value="TreeGrafter"/>
</dbReference>
<dbReference type="FunFam" id="1.10.10.10:FF:000001">
    <property type="entry name" value="LysR family transcriptional regulator"/>
    <property type="match status" value="1"/>
</dbReference>
<evidence type="ECO:0000313" key="5">
    <source>
        <dbReference type="EMBL" id="ATG75379.1"/>
    </source>
</evidence>
<dbReference type="SUPFAM" id="SSF53850">
    <property type="entry name" value="Periplasmic binding protein-like II"/>
    <property type="match status" value="1"/>
</dbReference>
<dbReference type="KEGG" id="zdf:AN401_17245"/>
<dbReference type="EMBL" id="CP012621">
    <property type="protein sequence ID" value="ATG75379.1"/>
    <property type="molecule type" value="Genomic_DNA"/>
</dbReference>
<sequence length="306" mass="34283">MHDLLELEGFTAVMACGSLTEAARQLGMPKSTLSRRLSQLEERLGQPLLNRQGNRLQATEAGLLFEQYSRQILRLAEQSRQAMDDLREEVSGELVVRVHSCCCRGWFPQALECFLAAYPGMRISLHTVTRPPAPGEGQGEIWLWVGKDPECGLRHEVLSFWPCGLYASPGYIAARGLPDHPRELPAHAWVDWLGEAGEGLALRHEAEGEYLFQPSPSRLMVDNLVLQLDAITRGQGIGILPVQFAEGYMAAHPGKLERCLPDWRLPSWPVGLLYSFGRQPRKVGALLAHIRKSMPDAWRYHEEQGC</sequence>
<dbReference type="Gene3D" id="3.40.190.290">
    <property type="match status" value="1"/>
</dbReference>
<keyword evidence="4" id="KW-0804">Transcription</keyword>
<dbReference type="InterPro" id="IPR058163">
    <property type="entry name" value="LysR-type_TF_proteobact-type"/>
</dbReference>
<dbReference type="PROSITE" id="PS50931">
    <property type="entry name" value="HTH_LYSR"/>
    <property type="match status" value="1"/>
</dbReference>
<dbReference type="InterPro" id="IPR000847">
    <property type="entry name" value="LysR_HTH_N"/>
</dbReference>
<keyword evidence="2" id="KW-0805">Transcription regulation</keyword>
<comment type="similarity">
    <text evidence="1">Belongs to the LysR transcriptional regulatory family.</text>
</comment>
<reference evidence="6" key="1">
    <citation type="submission" date="2015-09" db="EMBL/GenBank/DDBJ databases">
        <authorList>
            <person name="Shao Z."/>
            <person name="Wang L."/>
        </authorList>
    </citation>
    <scope>NUCLEOTIDE SEQUENCE [LARGE SCALE GENOMIC DNA]</scope>
    <source>
        <strain evidence="6">F13-1</strain>
    </source>
</reference>
<name>A0A231MWE0_9GAMM</name>
<dbReference type="Gene3D" id="1.10.10.10">
    <property type="entry name" value="Winged helix-like DNA-binding domain superfamily/Winged helix DNA-binding domain"/>
    <property type="match status" value="1"/>
</dbReference>
<dbReference type="SUPFAM" id="SSF46785">
    <property type="entry name" value="Winged helix' DNA-binding domain"/>
    <property type="match status" value="1"/>
</dbReference>
<organism evidence="5 6">
    <name type="scientific">Zobellella denitrificans</name>
    <dbReference type="NCBI Taxonomy" id="347534"/>
    <lineage>
        <taxon>Bacteria</taxon>
        <taxon>Pseudomonadati</taxon>
        <taxon>Pseudomonadota</taxon>
        <taxon>Gammaproteobacteria</taxon>
        <taxon>Aeromonadales</taxon>
        <taxon>Aeromonadaceae</taxon>
        <taxon>Zobellella</taxon>
    </lineage>
</organism>
<dbReference type="OrthoDB" id="6428912at2"/>